<evidence type="ECO:0000313" key="2">
    <source>
        <dbReference type="Proteomes" id="UP001163203"/>
    </source>
</evidence>
<dbReference type="RefSeq" id="WP_268757213.1">
    <property type="nucleotide sequence ID" value="NZ_CP113836.1"/>
</dbReference>
<sequence length="97" mass="10383">MAHKDAHELAGQTVTVTTQLPLFGESDTTVKFVVEDWWDRVSGGSWMDATGNLAAMNYGVRSGLSGLPLDDEVLYGHVGAFGHLVHATEITAPERAA</sequence>
<dbReference type="EMBL" id="CP113836">
    <property type="protein sequence ID" value="WAL67089.1"/>
    <property type="molecule type" value="Genomic_DNA"/>
</dbReference>
<protein>
    <submittedName>
        <fullName evidence="1">Uncharacterized protein</fullName>
    </submittedName>
</protein>
<evidence type="ECO:0000313" key="1">
    <source>
        <dbReference type="EMBL" id="WAL67089.1"/>
    </source>
</evidence>
<keyword evidence="2" id="KW-1185">Reference proteome</keyword>
<dbReference type="Proteomes" id="UP001163203">
    <property type="component" value="Chromosome"/>
</dbReference>
<reference evidence="1" key="1">
    <citation type="submission" date="2022-11" db="EMBL/GenBank/DDBJ databases">
        <authorList>
            <person name="Mo P."/>
        </authorList>
    </citation>
    <scope>NUCLEOTIDE SEQUENCE</scope>
    <source>
        <strain evidence="1">HUAS 11-8</strain>
    </source>
</reference>
<proteinExistence type="predicted"/>
<organism evidence="1 2">
    <name type="scientific">Amycolatopsis cynarae</name>
    <dbReference type="NCBI Taxonomy" id="2995223"/>
    <lineage>
        <taxon>Bacteria</taxon>
        <taxon>Bacillati</taxon>
        <taxon>Actinomycetota</taxon>
        <taxon>Actinomycetes</taxon>
        <taxon>Pseudonocardiales</taxon>
        <taxon>Pseudonocardiaceae</taxon>
        <taxon>Amycolatopsis</taxon>
    </lineage>
</organism>
<name>A0ABY7B6N6_9PSEU</name>
<accession>A0ABY7B6N6</accession>
<gene>
    <name evidence="1" type="ORF">ORV05_04695</name>
</gene>